<evidence type="ECO:0000256" key="1">
    <source>
        <dbReference type="SAM" id="Phobius"/>
    </source>
</evidence>
<name>A0A0H5PWG6_9ZZZZ</name>
<feature type="transmembrane region" description="Helical" evidence="1">
    <location>
        <begin position="40"/>
        <end position="61"/>
    </location>
</feature>
<reference evidence="2" key="2">
    <citation type="submission" date="2015-07" db="EMBL/GenBank/DDBJ databases">
        <title>Plasmids, circular viruses and viroids from rat gut.</title>
        <authorList>
            <person name="Jorgensen T.J."/>
            <person name="Hansen M.A."/>
            <person name="Xu Z."/>
            <person name="Tabak M.A."/>
            <person name="Sorensen S.J."/>
            <person name="Hansen L.H."/>
        </authorList>
    </citation>
    <scope>NUCLEOTIDE SEQUENCE</scope>
    <source>
        <strain evidence="2">RGRH0162</strain>
    </source>
</reference>
<keyword evidence="1" id="KW-0812">Transmembrane</keyword>
<evidence type="ECO:0000313" key="2">
    <source>
        <dbReference type="EMBL" id="CRY94096.1"/>
    </source>
</evidence>
<sequence>MKGNQMRVVAEPSLSVDAKGVVPSHPHQGSVSARKGVHGAFWRIALGMAGAVCLASLSFAASFTNSFVTVEGDGVRIADDGSIHFPNAKSPVAVEVTARSGWKVNGRKAVSLTRAPGASGPLRVTSDLGEDSEHIPLVDCQFDSVVSNAHIAPPAIGVAVSERQLLMYALPDTNVLVSASAACETLSNGLHEVTTTWLPCPVCHAAHDPAEEKVQEEIAPGAQSWRASAAGVETNSNTWTGYMTKGRGQQMSFRVVATNDCRKCICEASTNVVVDVYELSVTNDLYVGLDRTDAGRTNLFANAKTATALIAPAPSGEVSYSWKNCGICSFTGRTDQATVRYFAPDPDVGSAAYLAEPLIVEATIEDGDLTASATCTTNFTVVKVDVTIARVGEDKEETEGA</sequence>
<organism evidence="2">
    <name type="scientific">uncultured prokaryote</name>
    <dbReference type="NCBI Taxonomy" id="198431"/>
    <lineage>
        <taxon>unclassified sequences</taxon>
        <taxon>environmental samples</taxon>
    </lineage>
</organism>
<proteinExistence type="predicted"/>
<keyword evidence="1" id="KW-1133">Transmembrane helix</keyword>
<reference evidence="2" key="1">
    <citation type="submission" date="2015-06" db="EMBL/GenBank/DDBJ databases">
        <authorList>
            <person name="Joergensen T."/>
        </authorList>
    </citation>
    <scope>NUCLEOTIDE SEQUENCE</scope>
    <source>
        <strain evidence="2">RGRH0162</strain>
    </source>
</reference>
<dbReference type="EMBL" id="LN852850">
    <property type="protein sequence ID" value="CRY94096.1"/>
    <property type="molecule type" value="Genomic_DNA"/>
</dbReference>
<dbReference type="AlphaFoldDB" id="A0A0H5PWG6"/>
<protein>
    <submittedName>
        <fullName evidence="2">Uncharacterized protein</fullName>
    </submittedName>
</protein>
<accession>A0A0H5PWG6</accession>
<keyword evidence="1" id="KW-0472">Membrane</keyword>